<dbReference type="RefSeq" id="WP_123814676.1">
    <property type="nucleotide sequence ID" value="NZ_RKQZ01000001.1"/>
</dbReference>
<reference evidence="1 2" key="1">
    <citation type="submission" date="2018-11" db="EMBL/GenBank/DDBJ databases">
        <title>Sequencing the genomes of 1000 actinobacteria strains.</title>
        <authorList>
            <person name="Klenk H.-P."/>
        </authorList>
    </citation>
    <scope>NUCLEOTIDE SEQUENCE [LARGE SCALE GENOMIC DNA]</scope>
    <source>
        <strain evidence="1 2">DSM 15700</strain>
    </source>
</reference>
<dbReference type="EMBL" id="RKQZ01000001">
    <property type="protein sequence ID" value="RPF21657.1"/>
    <property type="molecule type" value="Genomic_DNA"/>
</dbReference>
<organism evidence="1 2">
    <name type="scientific">Myceligenerans xiligouense</name>
    <dbReference type="NCBI Taxonomy" id="253184"/>
    <lineage>
        <taxon>Bacteria</taxon>
        <taxon>Bacillati</taxon>
        <taxon>Actinomycetota</taxon>
        <taxon>Actinomycetes</taxon>
        <taxon>Micrococcales</taxon>
        <taxon>Promicromonosporaceae</taxon>
        <taxon>Myceligenerans</taxon>
    </lineage>
</organism>
<proteinExistence type="predicted"/>
<comment type="caution">
    <text evidence="1">The sequence shown here is derived from an EMBL/GenBank/DDBJ whole genome shotgun (WGS) entry which is preliminary data.</text>
</comment>
<accession>A0A3N4YNG2</accession>
<sequence>MKARLFWIGVGVVATVVVVRRGQRLAARYTPATMAAAAGARAVDAADAAGVRLMHGARGFAGDFRAARAAREAELMASLLSDGAGGTHDLDDLRRRTGR</sequence>
<dbReference type="Proteomes" id="UP000280501">
    <property type="component" value="Unassembled WGS sequence"/>
</dbReference>
<evidence type="ECO:0000313" key="1">
    <source>
        <dbReference type="EMBL" id="RPF21657.1"/>
    </source>
</evidence>
<protein>
    <submittedName>
        <fullName evidence="1">Uncharacterized protein</fullName>
    </submittedName>
</protein>
<keyword evidence="2" id="KW-1185">Reference proteome</keyword>
<gene>
    <name evidence="1" type="ORF">EDD34_2289</name>
</gene>
<dbReference type="AlphaFoldDB" id="A0A3N4YNG2"/>
<evidence type="ECO:0000313" key="2">
    <source>
        <dbReference type="Proteomes" id="UP000280501"/>
    </source>
</evidence>
<name>A0A3N4YNG2_9MICO</name>